<dbReference type="RefSeq" id="WP_344675648.1">
    <property type="nucleotide sequence ID" value="NZ_BAAAZI010000012.1"/>
</dbReference>
<keyword evidence="2" id="KW-1185">Reference proteome</keyword>
<evidence type="ECO:0000313" key="1">
    <source>
        <dbReference type="EMBL" id="GAA4145979.1"/>
    </source>
</evidence>
<dbReference type="InterPro" id="IPR048012">
    <property type="entry name" value="BfmA-like_N"/>
</dbReference>
<evidence type="ECO:0000313" key="2">
    <source>
        <dbReference type="Proteomes" id="UP001500101"/>
    </source>
</evidence>
<proteinExistence type="predicted"/>
<protein>
    <recommendedName>
        <fullName evidence="3">Ribbon-helix-helix CopG family protein</fullName>
    </recommendedName>
</protein>
<accession>A0ABP7Z2K4</accession>
<dbReference type="EMBL" id="BAAAZI010000012">
    <property type="protein sequence ID" value="GAA4145979.1"/>
    <property type="molecule type" value="Genomic_DNA"/>
</dbReference>
<sequence length="199" mass="22342">MPAGSGLYSMTQEVVMVRIDPNSKSVRYPKEVDDRLSLLARKLGRTKRELVIQMVDYFYKSKKDPADLNDEMLKKELSSGISRILSFIRKQEGDLLVPIYSMASELSTLAKLQGKVTKAIAEAQLKGNAAVGESVNHLKILDSDLKRLIVALAEKDKLKSGFRKILEHYIAQRETLGWPVSAAKKEELAKQVRQALENL</sequence>
<dbReference type="NCBIfam" id="NF041200">
    <property type="entry name" value="mob_BfmA_Nterm"/>
    <property type="match status" value="1"/>
</dbReference>
<reference evidence="2" key="1">
    <citation type="journal article" date="2019" name="Int. J. Syst. Evol. Microbiol.">
        <title>The Global Catalogue of Microorganisms (GCM) 10K type strain sequencing project: providing services to taxonomists for standard genome sequencing and annotation.</title>
        <authorList>
            <consortium name="The Broad Institute Genomics Platform"/>
            <consortium name="The Broad Institute Genome Sequencing Center for Infectious Disease"/>
            <person name="Wu L."/>
            <person name="Ma J."/>
        </authorList>
    </citation>
    <scope>NUCLEOTIDE SEQUENCE [LARGE SCALE GENOMIC DNA]</scope>
    <source>
        <strain evidence="2">JCM 16704</strain>
    </source>
</reference>
<evidence type="ECO:0008006" key="3">
    <source>
        <dbReference type="Google" id="ProtNLM"/>
    </source>
</evidence>
<comment type="caution">
    <text evidence="1">The sequence shown here is derived from an EMBL/GenBank/DDBJ whole genome shotgun (WGS) entry which is preliminary data.</text>
</comment>
<dbReference type="Proteomes" id="UP001500101">
    <property type="component" value="Unassembled WGS sequence"/>
</dbReference>
<organism evidence="1 2">
    <name type="scientific">Sphingobacterium kyonggiense</name>
    <dbReference type="NCBI Taxonomy" id="714075"/>
    <lineage>
        <taxon>Bacteria</taxon>
        <taxon>Pseudomonadati</taxon>
        <taxon>Bacteroidota</taxon>
        <taxon>Sphingobacteriia</taxon>
        <taxon>Sphingobacteriales</taxon>
        <taxon>Sphingobacteriaceae</taxon>
        <taxon>Sphingobacterium</taxon>
    </lineage>
</organism>
<gene>
    <name evidence="1" type="ORF">GCM10022216_30440</name>
</gene>
<name>A0ABP7Z2K4_9SPHI</name>